<dbReference type="InterPro" id="IPR038765">
    <property type="entry name" value="Papain-like_cys_pep_sf"/>
</dbReference>
<gene>
    <name evidence="4" type="ORF">BLNAU_2620</name>
</gene>
<reference evidence="4 5" key="1">
    <citation type="journal article" date="2022" name="bioRxiv">
        <title>Genomics of Preaxostyla Flagellates Illuminates Evolutionary Transitions and the Path Towards Mitochondrial Loss.</title>
        <authorList>
            <person name="Novak L.V.F."/>
            <person name="Treitli S.C."/>
            <person name="Pyrih J."/>
            <person name="Halakuc P."/>
            <person name="Pipaliya S.V."/>
            <person name="Vacek V."/>
            <person name="Brzon O."/>
            <person name="Soukal P."/>
            <person name="Eme L."/>
            <person name="Dacks J.B."/>
            <person name="Karnkowska A."/>
            <person name="Elias M."/>
            <person name="Hampl V."/>
        </authorList>
    </citation>
    <scope>NUCLEOTIDE SEQUENCE [LARGE SCALE GENOMIC DNA]</scope>
    <source>
        <strain evidence="4">NAU3</strain>
        <tissue evidence="4">Gut</tissue>
    </source>
</reference>
<evidence type="ECO:0000259" key="3">
    <source>
        <dbReference type="PROSITE" id="PS50235"/>
    </source>
</evidence>
<feature type="domain" description="USP" evidence="3">
    <location>
        <begin position="165"/>
        <end position="588"/>
    </location>
</feature>
<dbReference type="InterPro" id="IPR050164">
    <property type="entry name" value="Peptidase_C19"/>
</dbReference>
<dbReference type="SUPFAM" id="SSF49599">
    <property type="entry name" value="TRAF domain-like"/>
    <property type="match status" value="1"/>
</dbReference>
<dbReference type="Pfam" id="PF00443">
    <property type="entry name" value="UCH"/>
    <property type="match status" value="1"/>
</dbReference>
<dbReference type="GO" id="GO:0004843">
    <property type="term" value="F:cysteine-type deubiquitinase activity"/>
    <property type="evidence" value="ECO:0007669"/>
    <property type="project" value="UniProtKB-EC"/>
</dbReference>
<dbReference type="PROSITE" id="PS00973">
    <property type="entry name" value="USP_2"/>
    <property type="match status" value="1"/>
</dbReference>
<dbReference type="InterPro" id="IPR002083">
    <property type="entry name" value="MATH/TRAF_dom"/>
</dbReference>
<dbReference type="EC" id="3.4.19.12" evidence="4"/>
<evidence type="ECO:0000256" key="2">
    <source>
        <dbReference type="SAM" id="MobiDB-lite"/>
    </source>
</evidence>
<dbReference type="PROSITE" id="PS00972">
    <property type="entry name" value="USP_1"/>
    <property type="match status" value="1"/>
</dbReference>
<feature type="region of interest" description="Disordered" evidence="2">
    <location>
        <begin position="896"/>
        <end position="954"/>
    </location>
</feature>
<dbReference type="CDD" id="cd00121">
    <property type="entry name" value="MATH"/>
    <property type="match status" value="1"/>
</dbReference>
<keyword evidence="4" id="KW-0378">Hydrolase</keyword>
<dbReference type="InterPro" id="IPR008974">
    <property type="entry name" value="TRAF-like"/>
</dbReference>
<dbReference type="InterPro" id="IPR001394">
    <property type="entry name" value="Peptidase_C19_UCH"/>
</dbReference>
<feature type="region of interest" description="Disordered" evidence="2">
    <location>
        <begin position="1268"/>
        <end position="1305"/>
    </location>
</feature>
<dbReference type="PANTHER" id="PTHR24006">
    <property type="entry name" value="UBIQUITIN CARBOXYL-TERMINAL HYDROLASE"/>
    <property type="match status" value="1"/>
</dbReference>
<evidence type="ECO:0000313" key="5">
    <source>
        <dbReference type="Proteomes" id="UP001281761"/>
    </source>
</evidence>
<dbReference type="EMBL" id="JARBJD010000011">
    <property type="protein sequence ID" value="KAK2962377.1"/>
    <property type="molecule type" value="Genomic_DNA"/>
</dbReference>
<feature type="region of interest" description="Disordered" evidence="2">
    <location>
        <begin position="775"/>
        <end position="814"/>
    </location>
</feature>
<dbReference type="PROSITE" id="PS50235">
    <property type="entry name" value="USP_3"/>
    <property type="match status" value="1"/>
</dbReference>
<comment type="caution">
    <text evidence="4">The sequence shown here is derived from an EMBL/GenBank/DDBJ whole genome shotgun (WGS) entry which is preliminary data.</text>
</comment>
<dbReference type="Gene3D" id="2.60.210.10">
    <property type="entry name" value="Apoptosis, Tumor Necrosis Factor Receptor Associated Protein 2, Chain A"/>
    <property type="match status" value="1"/>
</dbReference>
<feature type="region of interest" description="Disordered" evidence="2">
    <location>
        <begin position="550"/>
        <end position="573"/>
    </location>
</feature>
<dbReference type="Gene3D" id="3.90.70.10">
    <property type="entry name" value="Cysteine proteinases"/>
    <property type="match status" value="1"/>
</dbReference>
<feature type="region of interest" description="Disordered" evidence="2">
    <location>
        <begin position="1641"/>
        <end position="1667"/>
    </location>
</feature>
<dbReference type="PANTHER" id="PTHR24006:SF644">
    <property type="entry name" value="UBIQUITIN CARBOXYL-TERMINAL HYDROLASE 7"/>
    <property type="match status" value="1"/>
</dbReference>
<feature type="coiled-coil region" evidence="1">
    <location>
        <begin position="1411"/>
        <end position="1481"/>
    </location>
</feature>
<sequence>MGNDTSTFNENFVALSNKPVHAIVSVPYDDNRSTQSETFECLGVKWRIICSTTNATFFYYLTPGLECCSCRDYSSDIEASFRIVLTLQNTDPQKSVSVETTHKFNRHKHTFWFDNMIRQNKISTKSGFIKDGNVKFRISLTPIQSTTQDSPQSFEKDYKIKHGMIGLENQGATCYLNSLIQSLFHTNIFRLFVYHIPIGEIDEDQSDPSAKPDLVMALQRLLYNLQVSNSSVSTTELTKASHQRPHLPVQHTPLESSFNALFSSRSITSIRCTDVKFVSAHSWPFFDISLPVKGCPDVTSSFERLCEEEVLEGDNAYSTPEHGYQKAKKQTLYLSLPPILHLQLMRWEYDPYTDRMAKVNDRFTFPSRLDLSKFILPIDKDLKTMINKEIEEETLRENNTQTQEDHVDEGTKDDQNQKEDDKDTLNEPQPAQSPSQPASPPSLPPTIQRFVSTLASLQKSVTDVANTSVPSGIYCLHSVLVHSGSISGGHYSVYIRPHLSTAETLPNSNQKPTPTVLTPAEQHYLQSPWYHLNDSNITKVKENDAIKANFGGADSTSATPQQRSNSSTLGNYHSQSSSSAYMLVYLRSDVLPILLTPISSPLIPPHLPASLQAHQTMMSTFTFHILTNSFFTPGGSHLSQGVLPIFPVQLETGHIDRQLVSVVLQRSATVFDLMQSIRQALSWDDRDELKVFRMKRIKQRYPWWDVWRKWKTDPLVRNDLTDLVERHVSNEEKEQVKLEERRNKWDQRDVNLMIIAALVQTHRAADSLFPVLLDPPRSKTSLPPKNEEATPETTDKPSSALSGEATVEDSPVPKRGSVIADTFEKGKEEADLAEMQRNAKRWIERIEDEWRKIPLGSLFFAHHNHLLVEKVDLSERELEEKEKKRASVEMVAIDDKRSEEKKKKKEEKRKQKEEEKKKKREEDEKKGIKQSDSDSKSTSPMLRGPPNRPPSPQRKVSFPLLFVIVRGYDPDTEETSILGRIITSSKSTLSHIAFRLRQLMGEQPDWSKRDVPEVTIDSPSQEILDDLDVFVFDVRVKQRLHPADILWKYIWNTDSGAAQLELIVNWRPRDDEETIQTNDIFSDSALLARDIQAGKETRLNAYQASQKQDYLIWVRLKKRTFLPKAVRSSLDAVVNKEEEHRQMPLTQLAEVVSDPPPKKERILQVACDGRDSYLSFARTVSATVGVPVRNLRLYVINGSSRTAMLIVPSTDQIGSKLDYYFYNPMQRSRGCNVTGVEWAEGEEMIDTVRAIEDEEKARIEEIEYRNIQRQKKKSKEETPKESEPDDKEKKPTQPKPPQPTTRVEIVVRDERSQLRWQWREAALDPTVRFGTLWTKVEEELSKMDWVRDRVHETRRLWMEAKGGLRTKPEDKTETDTADEKPTTEEETKDTEPITLSVEDEKEMDEMISADTQKWRENMKNWIQKEEELKERKQFIREDEKNDFYRDILTKSESELLKLKEKQEEEQKAANEAALKREAERKKLYNAEDDRTAEEIETALNFSISDNSRMPLRSSAAIPEPLPSAHPSPLTSFTITASDQDEIQQRMLAAHQSEYVRPAMPPLTHLLRPSMFYFSASVQDMIVPSPTDLISTLPLYFCRYTIFFDFIPPSQLDVNPFSFRNPFDSLTLKPIAWKDRKEDFMKTKEKDQKKEKDKTASEKKEKEIEKESNPPEILIPIFFTQLKSPTPIFSFQTTVVSLPSILPTDFDANAGVLLPKLLACHEPSLPDPLPPSAITFCTHNTRTINFSYQERRFSHGLYYRKATLEAMHTNEVLHSILVGRKVKRDDDAADLHEWVIQKVKTQAITIE</sequence>
<evidence type="ECO:0000313" key="4">
    <source>
        <dbReference type="EMBL" id="KAK2962377.1"/>
    </source>
</evidence>
<proteinExistence type="predicted"/>
<evidence type="ECO:0000256" key="1">
    <source>
        <dbReference type="SAM" id="Coils"/>
    </source>
</evidence>
<organism evidence="4 5">
    <name type="scientific">Blattamonas nauphoetae</name>
    <dbReference type="NCBI Taxonomy" id="2049346"/>
    <lineage>
        <taxon>Eukaryota</taxon>
        <taxon>Metamonada</taxon>
        <taxon>Preaxostyla</taxon>
        <taxon>Oxymonadida</taxon>
        <taxon>Blattamonas</taxon>
    </lineage>
</organism>
<accession>A0ABQ9YF45</accession>
<feature type="region of interest" description="Disordered" evidence="2">
    <location>
        <begin position="393"/>
        <end position="446"/>
    </location>
</feature>
<dbReference type="InterPro" id="IPR028889">
    <property type="entry name" value="USP"/>
</dbReference>
<dbReference type="SUPFAM" id="SSF54001">
    <property type="entry name" value="Cysteine proteinases"/>
    <property type="match status" value="1"/>
</dbReference>
<feature type="region of interest" description="Disordered" evidence="2">
    <location>
        <begin position="1364"/>
        <end position="1395"/>
    </location>
</feature>
<feature type="compositionally biased region" description="Basic and acidic residues" evidence="2">
    <location>
        <begin position="403"/>
        <end position="425"/>
    </location>
</feature>
<dbReference type="InterPro" id="IPR018200">
    <property type="entry name" value="USP_CS"/>
</dbReference>
<feature type="compositionally biased region" description="Basic and acidic residues" evidence="2">
    <location>
        <begin position="1274"/>
        <end position="1291"/>
    </location>
</feature>
<keyword evidence="5" id="KW-1185">Reference proteome</keyword>
<dbReference type="Proteomes" id="UP001281761">
    <property type="component" value="Unassembled WGS sequence"/>
</dbReference>
<protein>
    <submittedName>
        <fullName evidence="4">Ubiquitin C-terminal hydrolase 12</fullName>
        <ecNumber evidence="4">3.4.19.12</ecNumber>
    </submittedName>
</protein>
<name>A0ABQ9YF45_9EUKA</name>
<keyword evidence="1" id="KW-0175">Coiled coil</keyword>
<feature type="compositionally biased region" description="Basic and acidic residues" evidence="2">
    <location>
        <begin position="1366"/>
        <end position="1391"/>
    </location>
</feature>
<feature type="compositionally biased region" description="Polar residues" evidence="2">
    <location>
        <begin position="554"/>
        <end position="573"/>
    </location>
</feature>
<feature type="compositionally biased region" description="Basic and acidic residues" evidence="2">
    <location>
        <begin position="908"/>
        <end position="935"/>
    </location>
</feature>